<gene>
    <name evidence="1" type="ORF">TRAPUB_11848</name>
</gene>
<evidence type="ECO:0000313" key="1">
    <source>
        <dbReference type="EMBL" id="OJT11620.1"/>
    </source>
</evidence>
<sequence>MSRAFVAKLIRGRCIVVLDDANAALAAIARAWPHATKLKFEPARHPKEATAVLRHLQRDPEWAPATLAGLLHIAERCPALRRALERLTAQSAALRPVARLLGTTSGSHPGSPRGFLSSQLAVIKDPQDCPVFGWEQGRSVRSAAEQDQGPFVYEDVHREWQQVAALVRHFVKVRAQERAWRAAQELAGVWEHAGAPASGVRRSARMHGCQACQASPTG</sequence>
<accession>A0A1M2VVS6</accession>
<evidence type="ECO:0000313" key="2">
    <source>
        <dbReference type="Proteomes" id="UP000184267"/>
    </source>
</evidence>
<comment type="caution">
    <text evidence="1">The sequence shown here is derived from an EMBL/GenBank/DDBJ whole genome shotgun (WGS) entry which is preliminary data.</text>
</comment>
<name>A0A1M2VVS6_TRAPU</name>
<protein>
    <submittedName>
        <fullName evidence="1">Uncharacterized protein</fullName>
    </submittedName>
</protein>
<dbReference type="Proteomes" id="UP000184267">
    <property type="component" value="Unassembled WGS sequence"/>
</dbReference>
<keyword evidence="2" id="KW-1185">Reference proteome</keyword>
<dbReference type="AlphaFoldDB" id="A0A1M2VVS6"/>
<dbReference type="EMBL" id="MNAD01000604">
    <property type="protein sequence ID" value="OJT11620.1"/>
    <property type="molecule type" value="Genomic_DNA"/>
</dbReference>
<proteinExistence type="predicted"/>
<organism evidence="1 2">
    <name type="scientific">Trametes pubescens</name>
    <name type="common">White-rot fungus</name>
    <dbReference type="NCBI Taxonomy" id="154538"/>
    <lineage>
        <taxon>Eukaryota</taxon>
        <taxon>Fungi</taxon>
        <taxon>Dikarya</taxon>
        <taxon>Basidiomycota</taxon>
        <taxon>Agaricomycotina</taxon>
        <taxon>Agaricomycetes</taxon>
        <taxon>Polyporales</taxon>
        <taxon>Polyporaceae</taxon>
        <taxon>Trametes</taxon>
    </lineage>
</organism>
<reference evidence="1 2" key="1">
    <citation type="submission" date="2016-10" db="EMBL/GenBank/DDBJ databases">
        <title>Genome sequence of the basidiomycete white-rot fungus Trametes pubescens.</title>
        <authorList>
            <person name="Makela M.R."/>
            <person name="Granchi Z."/>
            <person name="Peng M."/>
            <person name="De Vries R.P."/>
            <person name="Grigoriev I."/>
            <person name="Riley R."/>
            <person name="Hilden K."/>
        </authorList>
    </citation>
    <scope>NUCLEOTIDE SEQUENCE [LARGE SCALE GENOMIC DNA]</scope>
    <source>
        <strain evidence="1 2">FBCC735</strain>
    </source>
</reference>